<gene>
    <name evidence="8" type="ORF">QEZ52_20335</name>
</gene>
<feature type="transmembrane region" description="Helical" evidence="6">
    <location>
        <begin position="240"/>
        <end position="257"/>
    </location>
</feature>
<feature type="transmembrane region" description="Helical" evidence="6">
    <location>
        <begin position="263"/>
        <end position="280"/>
    </location>
</feature>
<evidence type="ECO:0000259" key="7">
    <source>
        <dbReference type="Pfam" id="PF00892"/>
    </source>
</evidence>
<organism evidence="8 9">
    <name type="scientific">Aliisedimentitalea scapharcae</name>
    <dbReference type="NCBI Taxonomy" id="1524259"/>
    <lineage>
        <taxon>Bacteria</taxon>
        <taxon>Pseudomonadati</taxon>
        <taxon>Pseudomonadota</taxon>
        <taxon>Alphaproteobacteria</taxon>
        <taxon>Rhodobacterales</taxon>
        <taxon>Roseobacteraceae</taxon>
        <taxon>Aliisedimentitalea</taxon>
    </lineage>
</organism>
<keyword evidence="3 6" id="KW-0812">Transmembrane</keyword>
<evidence type="ECO:0000256" key="5">
    <source>
        <dbReference type="ARBA" id="ARBA00023136"/>
    </source>
</evidence>
<evidence type="ECO:0000256" key="4">
    <source>
        <dbReference type="ARBA" id="ARBA00022989"/>
    </source>
</evidence>
<dbReference type="EMBL" id="CP123584">
    <property type="protein sequence ID" value="WZK91083.1"/>
    <property type="molecule type" value="Genomic_DNA"/>
</dbReference>
<feature type="domain" description="EamA" evidence="7">
    <location>
        <begin position="6"/>
        <end position="139"/>
    </location>
</feature>
<dbReference type="InterPro" id="IPR000620">
    <property type="entry name" value="EamA_dom"/>
</dbReference>
<feature type="transmembrane region" description="Helical" evidence="6">
    <location>
        <begin position="97"/>
        <end position="115"/>
    </location>
</feature>
<feature type="transmembrane region" description="Helical" evidence="6">
    <location>
        <begin position="208"/>
        <end position="228"/>
    </location>
</feature>
<protein>
    <submittedName>
        <fullName evidence="8">DMT family transporter</fullName>
    </submittedName>
</protein>
<proteinExistence type="inferred from homology"/>
<feature type="transmembrane region" description="Helical" evidence="6">
    <location>
        <begin position="34"/>
        <end position="56"/>
    </location>
</feature>
<dbReference type="PANTHER" id="PTHR22911:SF6">
    <property type="entry name" value="SOLUTE CARRIER FAMILY 35 MEMBER G1"/>
    <property type="match status" value="1"/>
</dbReference>
<evidence type="ECO:0000256" key="1">
    <source>
        <dbReference type="ARBA" id="ARBA00004141"/>
    </source>
</evidence>
<feature type="domain" description="EamA" evidence="7">
    <location>
        <begin position="151"/>
        <end position="273"/>
    </location>
</feature>
<evidence type="ECO:0000256" key="6">
    <source>
        <dbReference type="SAM" id="Phobius"/>
    </source>
</evidence>
<evidence type="ECO:0000256" key="3">
    <source>
        <dbReference type="ARBA" id="ARBA00022692"/>
    </source>
</evidence>
<dbReference type="PROSITE" id="PS51257">
    <property type="entry name" value="PROKAR_LIPOPROTEIN"/>
    <property type="match status" value="1"/>
</dbReference>
<keyword evidence="9" id="KW-1185">Reference proteome</keyword>
<feature type="transmembrane region" description="Helical" evidence="6">
    <location>
        <begin position="174"/>
        <end position="196"/>
    </location>
</feature>
<comment type="similarity">
    <text evidence="2">Belongs to the drug/metabolite transporter (DMT) superfamily. 10 TMS drug/metabolite exporter (DME) (TC 2.A.7.3) family.</text>
</comment>
<dbReference type="Pfam" id="PF00892">
    <property type="entry name" value="EamA"/>
    <property type="match status" value="2"/>
</dbReference>
<sequence>MTDNIRGALLMIASMACFTFNDALVKVIGQDLPLFQIIAMRGILATALIYALARYLGKLRFDFSRRDWALVGLRSVSEIFTTYFFLTALLVMPIANVTAVLQALPLTVTLGAALVFREAVGWRRLGAILIGFVGVLLIIRPGPEGFSHGGVYVLLAVACITVRDLCSRGMSSSVPSLTVTLLTSTLVTVCAGLASVGTPWQPVDTGQVVILSVAGFLILGGYLFSVLVMRVGDVSFTSPFRYTGLIWALLLGWLIFADWPDNVTLLGALLVVSTGVFTLYRERLRRGA</sequence>
<feature type="transmembrane region" description="Helical" evidence="6">
    <location>
        <begin position="122"/>
        <end position="139"/>
    </location>
</feature>
<name>A0ABZ2XYU0_9RHOB</name>
<dbReference type="InterPro" id="IPR037185">
    <property type="entry name" value="EmrE-like"/>
</dbReference>
<reference evidence="8 9" key="1">
    <citation type="submission" date="2023-04" db="EMBL/GenBank/DDBJ databases">
        <title>Complete genome sequence of Alisedimentitalea scapharcae.</title>
        <authorList>
            <person name="Rong J.-C."/>
            <person name="Yi M.-L."/>
            <person name="Zhao Q."/>
        </authorList>
    </citation>
    <scope>NUCLEOTIDE SEQUENCE [LARGE SCALE GENOMIC DNA]</scope>
    <source>
        <strain evidence="8 9">KCTC 42119</strain>
    </source>
</reference>
<feature type="transmembrane region" description="Helical" evidence="6">
    <location>
        <begin position="7"/>
        <end position="28"/>
    </location>
</feature>
<comment type="subcellular location">
    <subcellularLocation>
        <location evidence="1">Membrane</location>
        <topology evidence="1">Multi-pass membrane protein</topology>
    </subcellularLocation>
</comment>
<feature type="transmembrane region" description="Helical" evidence="6">
    <location>
        <begin position="68"/>
        <end position="91"/>
    </location>
</feature>
<keyword evidence="4 6" id="KW-1133">Transmembrane helix</keyword>
<dbReference type="Proteomes" id="UP001623232">
    <property type="component" value="Chromosome"/>
</dbReference>
<evidence type="ECO:0000256" key="2">
    <source>
        <dbReference type="ARBA" id="ARBA00009853"/>
    </source>
</evidence>
<dbReference type="PANTHER" id="PTHR22911">
    <property type="entry name" value="ACYL-MALONYL CONDENSING ENZYME-RELATED"/>
    <property type="match status" value="1"/>
</dbReference>
<evidence type="ECO:0000313" key="9">
    <source>
        <dbReference type="Proteomes" id="UP001623232"/>
    </source>
</evidence>
<keyword evidence="5 6" id="KW-0472">Membrane</keyword>
<evidence type="ECO:0000313" key="8">
    <source>
        <dbReference type="EMBL" id="WZK91083.1"/>
    </source>
</evidence>
<dbReference type="SUPFAM" id="SSF103481">
    <property type="entry name" value="Multidrug resistance efflux transporter EmrE"/>
    <property type="match status" value="2"/>
</dbReference>
<accession>A0ABZ2XYU0</accession>
<feature type="transmembrane region" description="Helical" evidence="6">
    <location>
        <begin position="145"/>
        <end position="162"/>
    </location>
</feature>